<evidence type="ECO:0000256" key="8">
    <source>
        <dbReference type="SAM" id="MobiDB-lite"/>
    </source>
</evidence>
<keyword evidence="5 7" id="KW-1133">Transmembrane helix</keyword>
<keyword evidence="6 7" id="KW-0472">Membrane</keyword>
<dbReference type="PROSITE" id="PS50928">
    <property type="entry name" value="ABC_TM1"/>
    <property type="match status" value="1"/>
</dbReference>
<keyword evidence="4 7" id="KW-0812">Transmembrane</keyword>
<evidence type="ECO:0000256" key="6">
    <source>
        <dbReference type="ARBA" id="ARBA00023136"/>
    </source>
</evidence>
<evidence type="ECO:0000256" key="3">
    <source>
        <dbReference type="ARBA" id="ARBA00022475"/>
    </source>
</evidence>
<keyword evidence="11" id="KW-1185">Reference proteome</keyword>
<feature type="transmembrane region" description="Helical" evidence="7">
    <location>
        <begin position="123"/>
        <end position="145"/>
    </location>
</feature>
<reference evidence="10 11" key="1">
    <citation type="journal article" date="2014" name="Front. Microbiol.">
        <title>Population and genomic analysis of the genus Halorubrum.</title>
        <authorList>
            <person name="Fullmer M.S."/>
            <person name="Soucy S.M."/>
            <person name="Swithers K.S."/>
            <person name="Makkay A.M."/>
            <person name="Wheeler R."/>
            <person name="Ventosa A."/>
            <person name="Gogarten J.P."/>
            <person name="Papke R.T."/>
        </authorList>
    </citation>
    <scope>NUCLEOTIDE SEQUENCE [LARGE SCALE GENOMIC DNA]</scope>
    <source>
        <strain evidence="10 11">C49</strain>
    </source>
</reference>
<feature type="transmembrane region" description="Helical" evidence="7">
    <location>
        <begin position="200"/>
        <end position="225"/>
    </location>
</feature>
<dbReference type="SUPFAM" id="SSF161098">
    <property type="entry name" value="MetI-like"/>
    <property type="match status" value="1"/>
</dbReference>
<protein>
    <submittedName>
        <fullName evidence="10">SN-glycerol-3-phosphate transporter permease</fullName>
    </submittedName>
</protein>
<keyword evidence="3" id="KW-1003">Cell membrane</keyword>
<feature type="region of interest" description="Disordered" evidence="8">
    <location>
        <begin position="1"/>
        <end position="21"/>
    </location>
</feature>
<comment type="similarity">
    <text evidence="7">Belongs to the binding-protein-dependent transport system permease family.</text>
</comment>
<dbReference type="InterPro" id="IPR035906">
    <property type="entry name" value="MetI-like_sf"/>
</dbReference>
<feature type="transmembrane region" description="Helical" evidence="7">
    <location>
        <begin position="157"/>
        <end position="179"/>
    </location>
</feature>
<evidence type="ECO:0000256" key="2">
    <source>
        <dbReference type="ARBA" id="ARBA00022448"/>
    </source>
</evidence>
<dbReference type="EMBL" id="NHOA01000016">
    <property type="protein sequence ID" value="PHQ40158.1"/>
    <property type="molecule type" value="Genomic_DNA"/>
</dbReference>
<feature type="transmembrane region" description="Helical" evidence="7">
    <location>
        <begin position="28"/>
        <end position="48"/>
    </location>
</feature>
<evidence type="ECO:0000256" key="4">
    <source>
        <dbReference type="ARBA" id="ARBA00022692"/>
    </source>
</evidence>
<dbReference type="RefSeq" id="WP_099254128.1">
    <property type="nucleotide sequence ID" value="NZ_NHOA01000016.1"/>
</dbReference>
<feature type="transmembrane region" description="Helical" evidence="7">
    <location>
        <begin position="258"/>
        <end position="279"/>
    </location>
</feature>
<feature type="transmembrane region" description="Helical" evidence="7">
    <location>
        <begin position="84"/>
        <end position="111"/>
    </location>
</feature>
<name>A0A2G1WMB7_9EURY</name>
<dbReference type="InterPro" id="IPR000515">
    <property type="entry name" value="MetI-like"/>
</dbReference>
<accession>A0A2G1WMB7</accession>
<gene>
    <name evidence="10" type="ORF">DJ69_02260</name>
</gene>
<evidence type="ECO:0000256" key="1">
    <source>
        <dbReference type="ARBA" id="ARBA00004651"/>
    </source>
</evidence>
<dbReference type="AlphaFoldDB" id="A0A2G1WMB7"/>
<dbReference type="Proteomes" id="UP000222824">
    <property type="component" value="Unassembled WGS sequence"/>
</dbReference>
<dbReference type="OrthoDB" id="57451at2157"/>
<keyword evidence="2 7" id="KW-0813">Transport</keyword>
<dbReference type="Pfam" id="PF00528">
    <property type="entry name" value="BPD_transp_1"/>
    <property type="match status" value="1"/>
</dbReference>
<evidence type="ECO:0000256" key="7">
    <source>
        <dbReference type="RuleBase" id="RU363032"/>
    </source>
</evidence>
<dbReference type="PANTHER" id="PTHR43744">
    <property type="entry name" value="ABC TRANSPORTER PERMEASE PROTEIN MG189-RELATED-RELATED"/>
    <property type="match status" value="1"/>
</dbReference>
<dbReference type="CDD" id="cd06261">
    <property type="entry name" value="TM_PBP2"/>
    <property type="match status" value="1"/>
</dbReference>
<evidence type="ECO:0000259" key="9">
    <source>
        <dbReference type="PROSITE" id="PS50928"/>
    </source>
</evidence>
<dbReference type="GO" id="GO:0055085">
    <property type="term" value="P:transmembrane transport"/>
    <property type="evidence" value="ECO:0007669"/>
    <property type="project" value="InterPro"/>
</dbReference>
<comment type="caution">
    <text evidence="10">The sequence shown here is derived from an EMBL/GenBank/DDBJ whole genome shotgun (WGS) entry which is preliminary data.</text>
</comment>
<evidence type="ECO:0000313" key="11">
    <source>
        <dbReference type="Proteomes" id="UP000222824"/>
    </source>
</evidence>
<proteinExistence type="inferred from homology"/>
<dbReference type="Gene3D" id="1.10.3720.10">
    <property type="entry name" value="MetI-like"/>
    <property type="match status" value="1"/>
</dbReference>
<evidence type="ECO:0000313" key="10">
    <source>
        <dbReference type="EMBL" id="PHQ40158.1"/>
    </source>
</evidence>
<comment type="subcellular location">
    <subcellularLocation>
        <location evidence="1 7">Cell membrane</location>
        <topology evidence="1 7">Multi-pass membrane protein</topology>
    </subcellularLocation>
</comment>
<dbReference type="GO" id="GO:0005886">
    <property type="term" value="C:plasma membrane"/>
    <property type="evidence" value="ECO:0007669"/>
    <property type="project" value="UniProtKB-SubCell"/>
</dbReference>
<dbReference type="PANTHER" id="PTHR43744:SF12">
    <property type="entry name" value="ABC TRANSPORTER PERMEASE PROTEIN MG189-RELATED"/>
    <property type="match status" value="1"/>
</dbReference>
<sequence length="294" mass="32163">MSIREYFSGRDPATDEDPSDLTTTERGLLYAALGLVTLLVVFPFYWMVSTSLKTGEAVTQFPPTLIPDSPSLVPYLDALANGMWVGWFVNTIIVSAGATVLVVVVSTPAAYALSRREIPGARLFLMLFLSTLMVPTQALVLPLFVLFSDLGIVNTHVGLILCYAMLFTGFAIFLLYGFFNSLPNNLEEAARVGGIPEWKVFLRVILPLTKPGIATAAIFVFVFSWNEFLFALVFMQDTPMYTISVGLATFFGNRGSVVLNQLMAVSILAVIPVLLLFAVSQERFIKGISGGFED</sequence>
<evidence type="ECO:0000256" key="5">
    <source>
        <dbReference type="ARBA" id="ARBA00022989"/>
    </source>
</evidence>
<feature type="domain" description="ABC transmembrane type-1" evidence="9">
    <location>
        <begin position="88"/>
        <end position="280"/>
    </location>
</feature>
<organism evidence="10 11">
    <name type="scientific">Halorubrum persicum</name>
    <dbReference type="NCBI Taxonomy" id="1383844"/>
    <lineage>
        <taxon>Archaea</taxon>
        <taxon>Methanobacteriati</taxon>
        <taxon>Methanobacteriota</taxon>
        <taxon>Stenosarchaea group</taxon>
        <taxon>Halobacteria</taxon>
        <taxon>Halobacteriales</taxon>
        <taxon>Haloferacaceae</taxon>
        <taxon>Halorubrum</taxon>
    </lineage>
</organism>